<evidence type="ECO:0000256" key="9">
    <source>
        <dbReference type="ARBA" id="ARBA00023192"/>
    </source>
</evidence>
<dbReference type="Gene3D" id="3.40.50.1100">
    <property type="match status" value="2"/>
</dbReference>
<keyword evidence="7" id="KW-0808">Transferase</keyword>
<evidence type="ECO:0000256" key="12">
    <source>
        <dbReference type="ARBA" id="ARBA00047931"/>
    </source>
</evidence>
<keyword evidence="17" id="KW-1185">Reference proteome</keyword>
<keyword evidence="9" id="KW-0198">Cysteine biosynthesis</keyword>
<dbReference type="FunFam" id="3.40.50.1100:FF:000003">
    <property type="entry name" value="Cystathionine beta-synthase"/>
    <property type="match status" value="1"/>
</dbReference>
<evidence type="ECO:0000256" key="14">
    <source>
        <dbReference type="PIRSR" id="PIRSR605856-51"/>
    </source>
</evidence>
<sequence length="302" mass="32536">MQYINTIRELIGHTPLVRLHHMGYAPETRVFAKLELWNPGGSIKDRMGQALIEDAEQRGVLKPGSTILEVTAGNAGIGIALAALGKGYRILFVVPEKFSEEKQTIMRAFGAEIVNTPKEDGMQGAFRKMEELKQSIKDPVLLGQFDNPANPDIHYRTTGPEIYHGLDGAIDFFVAGAGSGGTLSGVGRYLKEHNPDVQCVLADPYGSTMGGGEPGHYEIEGIGNTFMPGTMDTALVDTVIKIHDEDAVREARRLAAAEGILAGSSSGAALFAARKIAERHVGANIAVVLPDRGDRYFSKHLL</sequence>
<feature type="binding site" evidence="13">
    <location>
        <position position="74"/>
    </location>
    <ligand>
        <name>pyridoxal 5'-phosphate</name>
        <dbReference type="ChEBI" id="CHEBI:597326"/>
    </ligand>
</feature>
<dbReference type="Proteomes" id="UP000001551">
    <property type="component" value="Chromosome"/>
</dbReference>
<reference evidence="16 17" key="1">
    <citation type="submission" date="2010-12" db="EMBL/GenBank/DDBJ databases">
        <title>Complete sequence of Ethanoligenens harbinense YUAN-3.</title>
        <authorList>
            <person name="Lucas S."/>
            <person name="Copeland A."/>
            <person name="Lapidus A."/>
            <person name="Cheng J.-F."/>
            <person name="Bruce D."/>
            <person name="Goodwin L."/>
            <person name="Pitluck S."/>
            <person name="Chertkov O."/>
            <person name="Misra M."/>
            <person name="Detter J.C."/>
            <person name="Han C."/>
            <person name="Tapia R."/>
            <person name="Land M."/>
            <person name="Hauser L."/>
            <person name="Jeffries C."/>
            <person name="Kyrpides N."/>
            <person name="Ivanova N."/>
            <person name="Mikhailova N."/>
            <person name="Wang A."/>
            <person name="Mouttaki H."/>
            <person name="He Z."/>
            <person name="Zhou J."/>
            <person name="Hemme C.L."/>
            <person name="Woyke T."/>
        </authorList>
    </citation>
    <scope>NUCLEOTIDE SEQUENCE [LARGE SCALE GENOMIC DNA]</scope>
    <source>
        <strain evidence="17">DSM 18485 / JCM 12961 / CGMCC 1.5033 / YUAN-3</strain>
    </source>
</reference>
<dbReference type="CDD" id="cd01561">
    <property type="entry name" value="CBS_like"/>
    <property type="match status" value="1"/>
</dbReference>
<gene>
    <name evidence="16" type="ordered locus">Ethha_1722</name>
</gene>
<proteinExistence type="inferred from homology"/>
<feature type="domain" description="Tryptophan synthase beta chain-like PALP" evidence="15">
    <location>
        <begin position="8"/>
        <end position="291"/>
    </location>
</feature>
<dbReference type="Pfam" id="PF00291">
    <property type="entry name" value="PALP"/>
    <property type="match status" value="1"/>
</dbReference>
<dbReference type="EC" id="2.5.1.47" evidence="4"/>
<evidence type="ECO:0000256" key="6">
    <source>
        <dbReference type="ARBA" id="ARBA00022605"/>
    </source>
</evidence>
<evidence type="ECO:0000256" key="13">
    <source>
        <dbReference type="PIRSR" id="PIRSR605856-50"/>
    </source>
</evidence>
<keyword evidence="8 13" id="KW-0663">Pyridoxal phosphate</keyword>
<dbReference type="NCBIfam" id="TIGR01136">
    <property type="entry name" value="cysKM"/>
    <property type="match status" value="1"/>
</dbReference>
<dbReference type="PANTHER" id="PTHR10314">
    <property type="entry name" value="CYSTATHIONINE BETA-SYNTHASE"/>
    <property type="match status" value="1"/>
</dbReference>
<dbReference type="RefSeq" id="WP_013485601.1">
    <property type="nucleotide sequence ID" value="NC_014828.1"/>
</dbReference>
<evidence type="ECO:0000256" key="1">
    <source>
        <dbReference type="ARBA" id="ARBA00001933"/>
    </source>
</evidence>
<evidence type="ECO:0000256" key="4">
    <source>
        <dbReference type="ARBA" id="ARBA00012681"/>
    </source>
</evidence>
<dbReference type="STRING" id="663278.Ethha_1722"/>
<evidence type="ECO:0000259" key="15">
    <source>
        <dbReference type="Pfam" id="PF00291"/>
    </source>
</evidence>
<evidence type="ECO:0000256" key="3">
    <source>
        <dbReference type="ARBA" id="ARBA00007103"/>
    </source>
</evidence>
<comment type="similarity">
    <text evidence="3">Belongs to the cysteine synthase/cystathionine beta-synthase family.</text>
</comment>
<dbReference type="InterPro" id="IPR005856">
    <property type="entry name" value="Cys_synth"/>
</dbReference>
<dbReference type="InterPro" id="IPR036052">
    <property type="entry name" value="TrpB-like_PALP_sf"/>
</dbReference>
<accession>E6U990</accession>
<dbReference type="InterPro" id="IPR050214">
    <property type="entry name" value="Cys_Synth/Cystath_Beta-Synth"/>
</dbReference>
<comment type="catalytic activity">
    <reaction evidence="12">
        <text>O-acetyl-L-serine + hydrogen sulfide = L-cysteine + acetate</text>
        <dbReference type="Rhea" id="RHEA:14829"/>
        <dbReference type="ChEBI" id="CHEBI:29919"/>
        <dbReference type="ChEBI" id="CHEBI:30089"/>
        <dbReference type="ChEBI" id="CHEBI:35235"/>
        <dbReference type="ChEBI" id="CHEBI:58340"/>
        <dbReference type="EC" id="2.5.1.47"/>
    </reaction>
</comment>
<feature type="binding site" evidence="13">
    <location>
        <position position="265"/>
    </location>
    <ligand>
        <name>pyridoxal 5'-phosphate</name>
        <dbReference type="ChEBI" id="CHEBI:597326"/>
    </ligand>
</feature>
<dbReference type="InterPro" id="IPR001216">
    <property type="entry name" value="P-phosphate_BS"/>
</dbReference>
<evidence type="ECO:0000256" key="8">
    <source>
        <dbReference type="ARBA" id="ARBA00022898"/>
    </source>
</evidence>
<evidence type="ECO:0000256" key="5">
    <source>
        <dbReference type="ARBA" id="ARBA00019371"/>
    </source>
</evidence>
<evidence type="ECO:0000256" key="2">
    <source>
        <dbReference type="ARBA" id="ARBA00004962"/>
    </source>
</evidence>
<feature type="binding site" evidence="13">
    <location>
        <begin position="178"/>
        <end position="182"/>
    </location>
    <ligand>
        <name>pyridoxal 5'-phosphate</name>
        <dbReference type="ChEBI" id="CHEBI:597326"/>
    </ligand>
</feature>
<dbReference type="AlphaFoldDB" id="E6U990"/>
<comment type="pathway">
    <text evidence="2">Amino-acid biosynthesis; L-cysteine biosynthesis; L-cysteine from L-serine: step 2/2.</text>
</comment>
<dbReference type="GO" id="GO:0006535">
    <property type="term" value="P:cysteine biosynthetic process from serine"/>
    <property type="evidence" value="ECO:0007669"/>
    <property type="project" value="InterPro"/>
</dbReference>
<dbReference type="EMBL" id="CP002400">
    <property type="protein sequence ID" value="ADU27249.1"/>
    <property type="molecule type" value="Genomic_DNA"/>
</dbReference>
<feature type="modified residue" description="N6-(pyridoxal phosphate)lysine" evidence="14">
    <location>
        <position position="44"/>
    </location>
</feature>
<evidence type="ECO:0000313" key="16">
    <source>
        <dbReference type="EMBL" id="ADU27249.1"/>
    </source>
</evidence>
<comment type="cofactor">
    <cofactor evidence="1 13">
        <name>pyridoxal 5'-phosphate</name>
        <dbReference type="ChEBI" id="CHEBI:597326"/>
    </cofactor>
</comment>
<dbReference type="SUPFAM" id="SSF53686">
    <property type="entry name" value="Tryptophan synthase beta subunit-like PLP-dependent enzymes"/>
    <property type="match status" value="1"/>
</dbReference>
<dbReference type="GO" id="GO:0004124">
    <property type="term" value="F:cysteine synthase activity"/>
    <property type="evidence" value="ECO:0007669"/>
    <property type="project" value="UniProtKB-EC"/>
</dbReference>
<name>E6U990_ETHHY</name>
<evidence type="ECO:0000256" key="10">
    <source>
        <dbReference type="ARBA" id="ARBA00030296"/>
    </source>
</evidence>
<evidence type="ECO:0000256" key="7">
    <source>
        <dbReference type="ARBA" id="ARBA00022679"/>
    </source>
</evidence>
<dbReference type="InterPro" id="IPR001926">
    <property type="entry name" value="TrpB-like_PALP"/>
</dbReference>
<dbReference type="HOGENOM" id="CLU_021018_1_0_9"/>
<dbReference type="FunFam" id="3.40.50.1100:FF:000118">
    <property type="entry name" value="Related to CYS4-cystathionine beta-synthase"/>
    <property type="match status" value="1"/>
</dbReference>
<protein>
    <recommendedName>
        <fullName evidence="5">Cysteine synthase</fullName>
        <ecNumber evidence="4">2.5.1.47</ecNumber>
    </recommendedName>
    <alternativeName>
        <fullName evidence="10">O-acetylserine (thiol)-lyase</fullName>
    </alternativeName>
    <alternativeName>
        <fullName evidence="11">O-acetylserine sulfhydrylase</fullName>
    </alternativeName>
</protein>
<dbReference type="eggNOG" id="COG0031">
    <property type="taxonomic scope" value="Bacteria"/>
</dbReference>
<evidence type="ECO:0000313" key="17">
    <source>
        <dbReference type="Proteomes" id="UP000001551"/>
    </source>
</evidence>
<evidence type="ECO:0000256" key="11">
    <source>
        <dbReference type="ARBA" id="ARBA00033075"/>
    </source>
</evidence>
<organism evidence="16 17">
    <name type="scientific">Ethanoligenens harbinense (strain DSM 18485 / JCM 12961 / CGMCC 1.5033 / YUAN-3)</name>
    <dbReference type="NCBI Taxonomy" id="663278"/>
    <lineage>
        <taxon>Bacteria</taxon>
        <taxon>Bacillati</taxon>
        <taxon>Bacillota</taxon>
        <taxon>Clostridia</taxon>
        <taxon>Eubacteriales</taxon>
        <taxon>Oscillospiraceae</taxon>
        <taxon>Ethanoligenens</taxon>
    </lineage>
</organism>
<keyword evidence="6" id="KW-0028">Amino-acid biosynthesis</keyword>
<dbReference type="KEGG" id="eha:Ethha_1722"/>
<dbReference type="PROSITE" id="PS00901">
    <property type="entry name" value="CYS_SYNTHASE"/>
    <property type="match status" value="1"/>
</dbReference>